<gene>
    <name evidence="2" type="ORF">ACFS5P_09965</name>
</gene>
<comment type="caution">
    <text evidence="2">The sequence shown here is derived from an EMBL/GenBank/DDBJ whole genome shotgun (WGS) entry which is preliminary data.</text>
</comment>
<evidence type="ECO:0000313" key="2">
    <source>
        <dbReference type="EMBL" id="MFD2912200.1"/>
    </source>
</evidence>
<evidence type="ECO:0000313" key="3">
    <source>
        <dbReference type="Proteomes" id="UP001597561"/>
    </source>
</evidence>
<dbReference type="SUPFAM" id="SSF109854">
    <property type="entry name" value="DinB/YfiT-like putative metalloenzymes"/>
    <property type="match status" value="1"/>
</dbReference>
<dbReference type="Gene3D" id="1.20.120.450">
    <property type="entry name" value="dinb family like domain"/>
    <property type="match status" value="1"/>
</dbReference>
<dbReference type="InterPro" id="IPR034660">
    <property type="entry name" value="DinB/YfiT-like"/>
</dbReference>
<dbReference type="Pfam" id="PF12867">
    <property type="entry name" value="DinB_2"/>
    <property type="match status" value="1"/>
</dbReference>
<protein>
    <submittedName>
        <fullName evidence="2">DinB family protein</fullName>
    </submittedName>
</protein>
<dbReference type="EMBL" id="JBHUPG010000019">
    <property type="protein sequence ID" value="MFD2912200.1"/>
    <property type="molecule type" value="Genomic_DNA"/>
</dbReference>
<keyword evidence="3" id="KW-1185">Reference proteome</keyword>
<feature type="domain" description="DinB-like" evidence="1">
    <location>
        <begin position="14"/>
        <end position="157"/>
    </location>
</feature>
<organism evidence="2 3">
    <name type="scientific">Jeotgalibacillus terrae</name>
    <dbReference type="NCBI Taxonomy" id="587735"/>
    <lineage>
        <taxon>Bacteria</taxon>
        <taxon>Bacillati</taxon>
        <taxon>Bacillota</taxon>
        <taxon>Bacilli</taxon>
        <taxon>Bacillales</taxon>
        <taxon>Caryophanaceae</taxon>
        <taxon>Jeotgalibacillus</taxon>
    </lineage>
</organism>
<accession>A0ABW5ZIM4</accession>
<dbReference type="Proteomes" id="UP001597561">
    <property type="component" value="Unassembled WGS sequence"/>
</dbReference>
<evidence type="ECO:0000259" key="1">
    <source>
        <dbReference type="Pfam" id="PF12867"/>
    </source>
</evidence>
<reference evidence="3" key="1">
    <citation type="journal article" date="2019" name="Int. J. Syst. Evol. Microbiol.">
        <title>The Global Catalogue of Microorganisms (GCM) 10K type strain sequencing project: providing services to taxonomists for standard genome sequencing and annotation.</title>
        <authorList>
            <consortium name="The Broad Institute Genomics Platform"/>
            <consortium name="The Broad Institute Genome Sequencing Center for Infectious Disease"/>
            <person name="Wu L."/>
            <person name="Ma J."/>
        </authorList>
    </citation>
    <scope>NUCLEOTIDE SEQUENCE [LARGE SCALE GENOMIC DNA]</scope>
    <source>
        <strain evidence="3">KCTC 13528</strain>
    </source>
</reference>
<dbReference type="InterPro" id="IPR024775">
    <property type="entry name" value="DinB-like"/>
</dbReference>
<name>A0ABW5ZIM4_9BACL</name>
<dbReference type="RefSeq" id="WP_204728765.1">
    <property type="nucleotide sequence ID" value="NZ_JAFBDK010000005.1"/>
</dbReference>
<proteinExistence type="predicted"/>
<sequence>MSGLTLIETYKTDLKKYSPEQLRYQPAAGAWSVNQVYDHVIVVAHEYLDRVEACATLKTKQNSGKTDFGAQLFTRGGFPPIKIKLPDELNTPPSNTDSKEFLLIRLNELSARMKRLRGTAAESNPEYKIRHGGFGWLNAQEWYDLIGMHFRHHTRQLEDINLKIR</sequence>